<dbReference type="InterPro" id="IPR008921">
    <property type="entry name" value="DNA_pol3_clamp-load_cplx_C"/>
</dbReference>
<name>A0AAV2NYS3_9HYME</name>
<organism evidence="6 7">
    <name type="scientific">Lasius platythorax</name>
    <dbReference type="NCBI Taxonomy" id="488582"/>
    <lineage>
        <taxon>Eukaryota</taxon>
        <taxon>Metazoa</taxon>
        <taxon>Ecdysozoa</taxon>
        <taxon>Arthropoda</taxon>
        <taxon>Hexapoda</taxon>
        <taxon>Insecta</taxon>
        <taxon>Pterygota</taxon>
        <taxon>Neoptera</taxon>
        <taxon>Endopterygota</taxon>
        <taxon>Hymenoptera</taxon>
        <taxon>Apocrita</taxon>
        <taxon>Aculeata</taxon>
        <taxon>Formicoidea</taxon>
        <taxon>Formicidae</taxon>
        <taxon>Formicinae</taxon>
        <taxon>Lasius</taxon>
        <taxon>Lasius</taxon>
    </lineage>
</organism>
<sequence>MEGKSKRLFPFEENCVISNKIKKVKVHTNQMSNSRENVSISEHNFLKYSKAQSSERDKKSDKEHVSLVEKMIPTNIAAYIGQEQIIGPGTVLGYLLEKREIPSMIFWGPPGCGKTSLTSVIACLSREIAGDNVHIVNLSAISSGVKNIRDAVTTAMDKSKFGCKTIVFMDEIHCFNKLQQDIFLPHVEAGTFTLIGCTTENPSYSLNPALLSRCRVFILNKLTDCNITEILHKAIEYMNGNILDVQERNEMNREQLHSHSNFKFCIDNNTIQWLAEACDGDARVALNTLELAVLAKRTNRLKTSSNNYIILKDIKENLIKSHMLSEKETNQSHHMYSALHKSIRAGKANASLYWMARIMAAKEDPVNIARRLVRISSEDIGLADPDALGVAVDTMYGCQMIGMPECDVLLGQCTVYLAKAPKSRSIYNALKAAEKIILEHKNSQPTVPLHIENIGCLPTELQHINFFQEKRSIAKNWSMNRPMTLGYYVTRQPLADTQLTLFSVGQNILILS</sequence>
<dbReference type="Proteomes" id="UP001497644">
    <property type="component" value="Chromosome 6"/>
</dbReference>
<protein>
    <recommendedName>
        <fullName evidence="5">AAA+ ATPase domain-containing protein</fullName>
    </recommendedName>
</protein>
<dbReference type="InterPro" id="IPR021886">
    <property type="entry name" value="MgsA_C"/>
</dbReference>
<dbReference type="InterPro" id="IPR003959">
    <property type="entry name" value="ATPase_AAA_core"/>
</dbReference>
<evidence type="ECO:0000256" key="1">
    <source>
        <dbReference type="ARBA" id="ARBA00008959"/>
    </source>
</evidence>
<keyword evidence="7" id="KW-1185">Reference proteome</keyword>
<dbReference type="Gene3D" id="1.20.272.10">
    <property type="match status" value="1"/>
</dbReference>
<evidence type="ECO:0000256" key="2">
    <source>
        <dbReference type="ARBA" id="ARBA00022705"/>
    </source>
</evidence>
<dbReference type="GO" id="GO:0016887">
    <property type="term" value="F:ATP hydrolysis activity"/>
    <property type="evidence" value="ECO:0007669"/>
    <property type="project" value="InterPro"/>
</dbReference>
<dbReference type="GO" id="GO:0017116">
    <property type="term" value="F:single-stranded DNA helicase activity"/>
    <property type="evidence" value="ECO:0007669"/>
    <property type="project" value="TreeGrafter"/>
</dbReference>
<dbReference type="InterPro" id="IPR027417">
    <property type="entry name" value="P-loop_NTPase"/>
</dbReference>
<feature type="domain" description="AAA+ ATPase" evidence="5">
    <location>
        <begin position="100"/>
        <end position="222"/>
    </location>
</feature>
<dbReference type="PANTHER" id="PTHR13779:SF7">
    <property type="entry name" value="ATPASE WRNIP1"/>
    <property type="match status" value="1"/>
</dbReference>
<dbReference type="FunFam" id="1.20.272.10:FF:000001">
    <property type="entry name" value="Putative AAA family ATPase"/>
    <property type="match status" value="1"/>
</dbReference>
<comment type="similarity">
    <text evidence="1">Belongs to the AAA ATPase family. RarA/MGS1/WRNIP1 subfamily.</text>
</comment>
<evidence type="ECO:0000313" key="6">
    <source>
        <dbReference type="EMBL" id="CAL1685779.1"/>
    </source>
</evidence>
<dbReference type="GO" id="GO:0005634">
    <property type="term" value="C:nucleus"/>
    <property type="evidence" value="ECO:0007669"/>
    <property type="project" value="TreeGrafter"/>
</dbReference>
<dbReference type="PANTHER" id="PTHR13779">
    <property type="entry name" value="WERNER HELICASE-INTERACTING PROTEIN 1 FAMILY MEMBER"/>
    <property type="match status" value="1"/>
</dbReference>
<dbReference type="GO" id="GO:0003677">
    <property type="term" value="F:DNA binding"/>
    <property type="evidence" value="ECO:0007669"/>
    <property type="project" value="InterPro"/>
</dbReference>
<dbReference type="GO" id="GO:0006261">
    <property type="term" value="P:DNA-templated DNA replication"/>
    <property type="evidence" value="ECO:0007669"/>
    <property type="project" value="TreeGrafter"/>
</dbReference>
<evidence type="ECO:0000259" key="5">
    <source>
        <dbReference type="SMART" id="SM00382"/>
    </source>
</evidence>
<dbReference type="AlphaFoldDB" id="A0AAV2NYS3"/>
<dbReference type="InterPro" id="IPR051314">
    <property type="entry name" value="AAA_ATPase_RarA/MGS1/WRNIP1"/>
</dbReference>
<dbReference type="InterPro" id="IPR032423">
    <property type="entry name" value="AAA_assoc_2"/>
</dbReference>
<keyword evidence="3" id="KW-0547">Nucleotide-binding</keyword>
<keyword evidence="2" id="KW-0235">DNA replication</keyword>
<dbReference type="GO" id="GO:0005524">
    <property type="term" value="F:ATP binding"/>
    <property type="evidence" value="ECO:0007669"/>
    <property type="project" value="UniProtKB-KW"/>
</dbReference>
<reference evidence="6" key="1">
    <citation type="submission" date="2024-04" db="EMBL/GenBank/DDBJ databases">
        <authorList>
            <consortium name="Molecular Ecology Group"/>
        </authorList>
    </citation>
    <scope>NUCLEOTIDE SEQUENCE</scope>
</reference>
<gene>
    <name evidence="6" type="ORF">LPLAT_LOCUS11195</name>
</gene>
<dbReference type="CDD" id="cd00009">
    <property type="entry name" value="AAA"/>
    <property type="match status" value="1"/>
</dbReference>
<dbReference type="Pfam" id="PF12002">
    <property type="entry name" value="MgsA_C"/>
    <property type="match status" value="1"/>
</dbReference>
<dbReference type="SUPFAM" id="SSF52540">
    <property type="entry name" value="P-loop containing nucleoside triphosphate hydrolases"/>
    <property type="match status" value="1"/>
</dbReference>
<dbReference type="SMART" id="SM00382">
    <property type="entry name" value="AAA"/>
    <property type="match status" value="1"/>
</dbReference>
<dbReference type="SUPFAM" id="SSF48019">
    <property type="entry name" value="post-AAA+ oligomerization domain-like"/>
    <property type="match status" value="1"/>
</dbReference>
<dbReference type="GO" id="GO:0008047">
    <property type="term" value="F:enzyme activator activity"/>
    <property type="evidence" value="ECO:0007669"/>
    <property type="project" value="TreeGrafter"/>
</dbReference>
<dbReference type="InterPro" id="IPR003593">
    <property type="entry name" value="AAA+_ATPase"/>
</dbReference>
<evidence type="ECO:0000256" key="4">
    <source>
        <dbReference type="ARBA" id="ARBA00022840"/>
    </source>
</evidence>
<accession>A0AAV2NYS3</accession>
<dbReference type="GO" id="GO:0000731">
    <property type="term" value="P:DNA synthesis involved in DNA repair"/>
    <property type="evidence" value="ECO:0007669"/>
    <property type="project" value="TreeGrafter"/>
</dbReference>
<dbReference type="CDD" id="cd18139">
    <property type="entry name" value="HLD_clamp_RarA"/>
    <property type="match status" value="1"/>
</dbReference>
<dbReference type="Gene3D" id="1.10.8.60">
    <property type="match status" value="1"/>
</dbReference>
<evidence type="ECO:0000313" key="7">
    <source>
        <dbReference type="Proteomes" id="UP001497644"/>
    </source>
</evidence>
<dbReference type="Gene3D" id="3.40.50.300">
    <property type="entry name" value="P-loop containing nucleotide triphosphate hydrolases"/>
    <property type="match status" value="1"/>
</dbReference>
<evidence type="ECO:0000256" key="3">
    <source>
        <dbReference type="ARBA" id="ARBA00022741"/>
    </source>
</evidence>
<proteinExistence type="inferred from homology"/>
<dbReference type="Pfam" id="PF16193">
    <property type="entry name" value="AAA_assoc_2"/>
    <property type="match status" value="1"/>
</dbReference>
<keyword evidence="4" id="KW-0067">ATP-binding</keyword>
<dbReference type="EMBL" id="OZ034829">
    <property type="protein sequence ID" value="CAL1685779.1"/>
    <property type="molecule type" value="Genomic_DNA"/>
</dbReference>
<dbReference type="FunFam" id="3.40.50.300:FF:000137">
    <property type="entry name" value="Replication-associated recombination protein A"/>
    <property type="match status" value="1"/>
</dbReference>
<dbReference type="Pfam" id="PF00004">
    <property type="entry name" value="AAA"/>
    <property type="match status" value="1"/>
</dbReference>